<evidence type="ECO:0000256" key="13">
    <source>
        <dbReference type="ARBA" id="ARBA00034808"/>
    </source>
</evidence>
<keyword evidence="3 15" id="KW-0547">Nucleotide-binding</keyword>
<evidence type="ECO:0000313" key="18">
    <source>
        <dbReference type="EMBL" id="OGC12856.1"/>
    </source>
</evidence>
<keyword evidence="2" id="KW-0540">Nuclease</keyword>
<dbReference type="GO" id="GO:0004527">
    <property type="term" value="F:exonuclease activity"/>
    <property type="evidence" value="ECO:0007669"/>
    <property type="project" value="UniProtKB-KW"/>
</dbReference>
<dbReference type="SUPFAM" id="SSF52540">
    <property type="entry name" value="P-loop containing nucleoside triphosphate hydrolases"/>
    <property type="match status" value="1"/>
</dbReference>
<dbReference type="CDD" id="cd17932">
    <property type="entry name" value="DEXQc_UvrD"/>
    <property type="match status" value="1"/>
</dbReference>
<evidence type="ECO:0000256" key="6">
    <source>
        <dbReference type="ARBA" id="ARBA00022806"/>
    </source>
</evidence>
<dbReference type="Proteomes" id="UP000177905">
    <property type="component" value="Unassembled WGS sequence"/>
</dbReference>
<keyword evidence="8 15" id="KW-0067">ATP-binding</keyword>
<reference evidence="18 19" key="1">
    <citation type="journal article" date="2016" name="Nat. Commun.">
        <title>Thousands of microbial genomes shed light on interconnected biogeochemical processes in an aquifer system.</title>
        <authorList>
            <person name="Anantharaman K."/>
            <person name="Brown C.T."/>
            <person name="Hug L.A."/>
            <person name="Sharon I."/>
            <person name="Castelle C.J."/>
            <person name="Probst A.J."/>
            <person name="Thomas B.C."/>
            <person name="Singh A."/>
            <person name="Wilkins M.J."/>
            <person name="Karaoz U."/>
            <person name="Brodie E.L."/>
            <person name="Williams K.H."/>
            <person name="Hubbard S.S."/>
            <person name="Banfield J.F."/>
        </authorList>
    </citation>
    <scope>NUCLEOTIDE SEQUENCE [LARGE SCALE GENOMIC DNA]</scope>
</reference>
<organism evidence="18 19">
    <name type="scientific">candidate division WOR-1 bacterium RIFOXYB2_FULL_36_35</name>
    <dbReference type="NCBI Taxonomy" id="1802578"/>
    <lineage>
        <taxon>Bacteria</taxon>
        <taxon>Bacillati</taxon>
        <taxon>Saganbacteria</taxon>
    </lineage>
</organism>
<dbReference type="Pfam" id="PF13361">
    <property type="entry name" value="UvrD_C"/>
    <property type="match status" value="1"/>
</dbReference>
<dbReference type="InterPro" id="IPR027417">
    <property type="entry name" value="P-loop_NTPase"/>
</dbReference>
<keyword evidence="7" id="KW-0269">Exonuclease</keyword>
<evidence type="ECO:0000256" key="7">
    <source>
        <dbReference type="ARBA" id="ARBA00022839"/>
    </source>
</evidence>
<comment type="catalytic activity">
    <reaction evidence="12">
        <text>Couples ATP hydrolysis with the unwinding of duplex DNA by translocating in the 3'-5' direction.</text>
        <dbReference type="EC" id="5.6.2.4"/>
    </reaction>
</comment>
<evidence type="ECO:0000256" key="15">
    <source>
        <dbReference type="PROSITE-ProRule" id="PRU00560"/>
    </source>
</evidence>
<evidence type="ECO:0000256" key="11">
    <source>
        <dbReference type="ARBA" id="ARBA00023235"/>
    </source>
</evidence>
<proteinExistence type="inferred from homology"/>
<dbReference type="PANTHER" id="PTHR11070:SF48">
    <property type="entry name" value="ATP-DEPENDENT HELICASE_NUCLEASE SUBUNIT A"/>
    <property type="match status" value="1"/>
</dbReference>
<keyword evidence="5 15" id="KW-0378">Hydrolase</keyword>
<dbReference type="InterPro" id="IPR014016">
    <property type="entry name" value="UvrD-like_ATP-bd"/>
</dbReference>
<gene>
    <name evidence="18" type="ORF">A2290_02705</name>
</gene>
<protein>
    <recommendedName>
        <fullName evidence="13">DNA 3'-5' helicase</fullName>
        <ecNumber evidence="13">5.6.2.4</ecNumber>
    </recommendedName>
</protein>
<feature type="binding site" evidence="15">
    <location>
        <begin position="36"/>
        <end position="43"/>
    </location>
    <ligand>
        <name>ATP</name>
        <dbReference type="ChEBI" id="CHEBI:30616"/>
    </ligand>
</feature>
<dbReference type="Gene3D" id="3.40.50.300">
    <property type="entry name" value="P-loop containing nucleotide triphosphate hydrolases"/>
    <property type="match status" value="2"/>
</dbReference>
<evidence type="ECO:0000256" key="1">
    <source>
        <dbReference type="ARBA" id="ARBA00009922"/>
    </source>
</evidence>
<evidence type="ECO:0000256" key="4">
    <source>
        <dbReference type="ARBA" id="ARBA00022763"/>
    </source>
</evidence>
<dbReference type="Gene3D" id="1.10.486.10">
    <property type="entry name" value="PCRA, domain 4"/>
    <property type="match status" value="1"/>
</dbReference>
<dbReference type="EC" id="5.6.2.4" evidence="13"/>
<dbReference type="Pfam" id="PF00580">
    <property type="entry name" value="UvrD-helicase"/>
    <property type="match status" value="1"/>
</dbReference>
<sequence length="998" mass="115074">MTALNTFATEEELARGLNNEQIEAVKHSKGPLLIIAGAGTGKTTVITRKIAYLISSKLAKPSEILALTFTDKAANEMEERVDKLVPYGYVDVQISTFHAFGDRILRDYAINLKLRPDYRVLSYEEQMVLFREHWHEFPLNHYSSLSDPVRHIEALMGVISRAQDEDISSEEYLQWAEINLKRQETTDNGLQTRLPEAEGDLKEAEKQLEVALVYKKYQEIKAKKGFIDFGDQVCLVLKLFREHPVIRKKFQKEFKYILVDEFQDTNYSQFELLKLLACKNQNITVVGDDDQSIYKFRGAAVSNILNFTKTYKKARQIVLKRNYRSTQLILDSSYRLIQHNNPERLEVKNKVDKKLIAENDKCVYKPEYKSFDKISSEADFVAKTIKEKWEGGAYRLKDFAVLIRSRANAEPFLGALNLLNVPYVFSGGGGLYVFPEIKLVISFLRVIGDLADSVSLYELSISSIYKLDAHDMQKINTFARRRNFTLHYVYSHMDETQVEGSSFFVLNDLKSESIDTIKKIMVDVEFYLDFAKTHTTGEVLYKFLKRSGYLKELTAYESLESENKVKNLATFFDKVRAFKEIAEIDRVSEFVRYLNVLKEAGENPEVATVDTEVDAVNILTVHRSKGLEFPVVFLVSLVVDRFPVRDRKDPIELPCELIKENVPSKEAHVQEERRLFYVAMTRAKTELFLTSSLDCGGKRERKVSPFVLEALDLPKADLKTFKKSAIEQIELFAPQEIKCPPFKQIKPDEILHLSFYLIDDYLTCPLKYKYVHILNVPLLPSHTIMYGSALHKAVQSYFSARIKNIKFVEKDLIDAFKNNWSSEGFISREHEERRFEVGIKSLKKFYKEAEKSTLTPKFVEKEFKFKRGNVQIAGRFDLVLTDNRQQTTDDRLIIVDFKSTEVKDQESADKKAKNSMQLAIYSMAWQEMFGKIPDLLQLHFLDSGHVGSTKKELKELDKIWDKIKKVEDGIRSSSFHATPGAIQCGYCPYSEICNFACR</sequence>
<comment type="caution">
    <text evidence="18">The sequence shown here is derived from an EMBL/GenBank/DDBJ whole genome shotgun (WGS) entry which is preliminary data.</text>
</comment>
<dbReference type="InterPro" id="IPR011604">
    <property type="entry name" value="PDDEXK-like_dom_sf"/>
</dbReference>
<evidence type="ECO:0000256" key="5">
    <source>
        <dbReference type="ARBA" id="ARBA00022801"/>
    </source>
</evidence>
<dbReference type="PROSITE" id="PS51198">
    <property type="entry name" value="UVRD_HELICASE_ATP_BIND"/>
    <property type="match status" value="1"/>
</dbReference>
<evidence type="ECO:0000256" key="8">
    <source>
        <dbReference type="ARBA" id="ARBA00022840"/>
    </source>
</evidence>
<evidence type="ECO:0000256" key="2">
    <source>
        <dbReference type="ARBA" id="ARBA00022722"/>
    </source>
</evidence>
<keyword evidence="6 15" id="KW-0347">Helicase</keyword>
<evidence type="ECO:0000259" key="16">
    <source>
        <dbReference type="PROSITE" id="PS51198"/>
    </source>
</evidence>
<dbReference type="InterPro" id="IPR038726">
    <property type="entry name" value="PDDEXK_AddAB-type"/>
</dbReference>
<dbReference type="InterPro" id="IPR013986">
    <property type="entry name" value="DExx_box_DNA_helicase_dom_sf"/>
</dbReference>
<evidence type="ECO:0000256" key="10">
    <source>
        <dbReference type="ARBA" id="ARBA00023204"/>
    </source>
</evidence>
<dbReference type="GO" id="GO:0000725">
    <property type="term" value="P:recombinational repair"/>
    <property type="evidence" value="ECO:0007669"/>
    <property type="project" value="TreeGrafter"/>
</dbReference>
<accession>A0A1F4RXE5</accession>
<dbReference type="GO" id="GO:0003677">
    <property type="term" value="F:DNA binding"/>
    <property type="evidence" value="ECO:0007669"/>
    <property type="project" value="UniProtKB-KW"/>
</dbReference>
<dbReference type="AlphaFoldDB" id="A0A1F4RXE5"/>
<feature type="domain" description="UvrD-like helicase C-terminal" evidence="17">
    <location>
        <begin position="327"/>
        <end position="626"/>
    </location>
</feature>
<evidence type="ECO:0000313" key="19">
    <source>
        <dbReference type="Proteomes" id="UP000177905"/>
    </source>
</evidence>
<keyword evidence="10" id="KW-0234">DNA repair</keyword>
<evidence type="ECO:0000256" key="14">
    <source>
        <dbReference type="ARBA" id="ARBA00048988"/>
    </source>
</evidence>
<dbReference type="GO" id="GO:0005829">
    <property type="term" value="C:cytosol"/>
    <property type="evidence" value="ECO:0007669"/>
    <property type="project" value="TreeGrafter"/>
</dbReference>
<dbReference type="EMBL" id="MEUA01000064">
    <property type="protein sequence ID" value="OGC12856.1"/>
    <property type="molecule type" value="Genomic_DNA"/>
</dbReference>
<keyword evidence="4" id="KW-0227">DNA damage</keyword>
<evidence type="ECO:0000256" key="9">
    <source>
        <dbReference type="ARBA" id="ARBA00023125"/>
    </source>
</evidence>
<evidence type="ECO:0000256" key="3">
    <source>
        <dbReference type="ARBA" id="ARBA00022741"/>
    </source>
</evidence>
<dbReference type="PANTHER" id="PTHR11070">
    <property type="entry name" value="UVRD / RECB / PCRA DNA HELICASE FAMILY MEMBER"/>
    <property type="match status" value="1"/>
</dbReference>
<name>A0A1F4RXE5_UNCSA</name>
<dbReference type="InterPro" id="IPR000212">
    <property type="entry name" value="DNA_helicase_UvrD/REP"/>
</dbReference>
<dbReference type="Pfam" id="PF12705">
    <property type="entry name" value="PDDEXK_1"/>
    <property type="match status" value="1"/>
</dbReference>
<evidence type="ECO:0000259" key="17">
    <source>
        <dbReference type="PROSITE" id="PS51217"/>
    </source>
</evidence>
<dbReference type="GO" id="GO:0043138">
    <property type="term" value="F:3'-5' DNA helicase activity"/>
    <property type="evidence" value="ECO:0007669"/>
    <property type="project" value="UniProtKB-EC"/>
</dbReference>
<dbReference type="GO" id="GO:0033202">
    <property type="term" value="C:DNA helicase complex"/>
    <property type="evidence" value="ECO:0007669"/>
    <property type="project" value="TreeGrafter"/>
</dbReference>
<dbReference type="Gene3D" id="1.10.10.160">
    <property type="match status" value="1"/>
</dbReference>
<dbReference type="InterPro" id="IPR014017">
    <property type="entry name" value="DNA_helicase_UvrD-like_C"/>
</dbReference>
<dbReference type="PROSITE" id="PS51217">
    <property type="entry name" value="UVRD_HELICASE_CTER"/>
    <property type="match status" value="1"/>
</dbReference>
<feature type="domain" description="UvrD-like helicase ATP-binding" evidence="16">
    <location>
        <begin position="15"/>
        <end position="326"/>
    </location>
</feature>
<dbReference type="Gene3D" id="3.90.320.10">
    <property type="match status" value="1"/>
</dbReference>
<evidence type="ECO:0000256" key="12">
    <source>
        <dbReference type="ARBA" id="ARBA00034617"/>
    </source>
</evidence>
<keyword evidence="11" id="KW-0413">Isomerase</keyword>
<comment type="catalytic activity">
    <reaction evidence="14">
        <text>ATP + H2O = ADP + phosphate + H(+)</text>
        <dbReference type="Rhea" id="RHEA:13065"/>
        <dbReference type="ChEBI" id="CHEBI:15377"/>
        <dbReference type="ChEBI" id="CHEBI:15378"/>
        <dbReference type="ChEBI" id="CHEBI:30616"/>
        <dbReference type="ChEBI" id="CHEBI:43474"/>
        <dbReference type="ChEBI" id="CHEBI:456216"/>
        <dbReference type="EC" id="5.6.2.4"/>
    </reaction>
</comment>
<keyword evidence="9" id="KW-0238">DNA-binding</keyword>
<comment type="similarity">
    <text evidence="1">Belongs to the helicase family. UvrD subfamily.</text>
</comment>
<dbReference type="GO" id="GO:0005524">
    <property type="term" value="F:ATP binding"/>
    <property type="evidence" value="ECO:0007669"/>
    <property type="project" value="UniProtKB-UniRule"/>
</dbReference>